<comment type="caution">
    <text evidence="2">The sequence shown here is derived from an EMBL/GenBank/DDBJ whole genome shotgun (WGS) entry which is preliminary data.</text>
</comment>
<sequence>MTRRGRYETPAMVGLVAAAMLLAGLGAITPRALDTVFILVLALGLWRAGPGAGLPRRAALGAAAGLAAGALAAQALWPGLRYAPFLGVLLIHLAVAYAFLRGVLPGRTPILLQVVRQMGLGDRGTPAFQRFLRRQCWVWAGLAAVTALAAAIAVVAPAWREAAGAATTGLVVAQAVWFVSTHRYANRRYRRPETWRDTLTIMARPGIWARLEI</sequence>
<keyword evidence="1" id="KW-0812">Transmembrane</keyword>
<gene>
    <name evidence="2" type="ORF">LNKW23_42100</name>
</gene>
<feature type="transmembrane region" description="Helical" evidence="1">
    <location>
        <begin position="35"/>
        <end position="52"/>
    </location>
</feature>
<evidence type="ECO:0000313" key="3">
    <source>
        <dbReference type="Proteomes" id="UP001239909"/>
    </source>
</evidence>
<keyword evidence="1" id="KW-0472">Membrane</keyword>
<evidence type="ECO:0000313" key="2">
    <source>
        <dbReference type="EMBL" id="GMG84994.1"/>
    </source>
</evidence>
<feature type="transmembrane region" description="Helical" evidence="1">
    <location>
        <begin position="59"/>
        <end position="77"/>
    </location>
</feature>
<feature type="transmembrane region" description="Helical" evidence="1">
    <location>
        <begin position="136"/>
        <end position="156"/>
    </location>
</feature>
<dbReference type="InterPro" id="IPR006311">
    <property type="entry name" value="TAT_signal"/>
</dbReference>
<evidence type="ECO:0008006" key="4">
    <source>
        <dbReference type="Google" id="ProtNLM"/>
    </source>
</evidence>
<protein>
    <recommendedName>
        <fullName evidence="4">DUF1295 domain-containing protein</fullName>
    </recommendedName>
</protein>
<accession>A0ABQ6LSE3</accession>
<feature type="transmembrane region" description="Helical" evidence="1">
    <location>
        <begin position="12"/>
        <end position="29"/>
    </location>
</feature>
<organism evidence="2 3">
    <name type="scientific">Paralimibaculum aggregatum</name>
    <dbReference type="NCBI Taxonomy" id="3036245"/>
    <lineage>
        <taxon>Bacteria</taxon>
        <taxon>Pseudomonadati</taxon>
        <taxon>Pseudomonadota</taxon>
        <taxon>Alphaproteobacteria</taxon>
        <taxon>Rhodobacterales</taxon>
        <taxon>Paracoccaceae</taxon>
        <taxon>Paralimibaculum</taxon>
    </lineage>
</organism>
<proteinExistence type="predicted"/>
<dbReference type="Proteomes" id="UP001239909">
    <property type="component" value="Unassembled WGS sequence"/>
</dbReference>
<feature type="transmembrane region" description="Helical" evidence="1">
    <location>
        <begin position="83"/>
        <end position="100"/>
    </location>
</feature>
<evidence type="ECO:0000256" key="1">
    <source>
        <dbReference type="SAM" id="Phobius"/>
    </source>
</evidence>
<reference evidence="2 3" key="1">
    <citation type="submission" date="2023-04" db="EMBL/GenBank/DDBJ databases">
        <title>Marinoamorphus aggregata gen. nov., sp. Nov., isolate from tissue of brittle star Ophioplocus japonicus.</title>
        <authorList>
            <person name="Kawano K."/>
            <person name="Sawayama S."/>
            <person name="Nakagawa S."/>
        </authorList>
    </citation>
    <scope>NUCLEOTIDE SEQUENCE [LARGE SCALE GENOMIC DNA]</scope>
    <source>
        <strain evidence="2 3">NKW23</strain>
    </source>
</reference>
<dbReference type="EMBL" id="BSYI01000048">
    <property type="protein sequence ID" value="GMG84994.1"/>
    <property type="molecule type" value="Genomic_DNA"/>
</dbReference>
<keyword evidence="3" id="KW-1185">Reference proteome</keyword>
<keyword evidence="1" id="KW-1133">Transmembrane helix</keyword>
<name>A0ABQ6LSE3_9RHOB</name>
<dbReference type="PROSITE" id="PS51318">
    <property type="entry name" value="TAT"/>
    <property type="match status" value="1"/>
</dbReference>
<feature type="transmembrane region" description="Helical" evidence="1">
    <location>
        <begin position="162"/>
        <end position="180"/>
    </location>
</feature>
<dbReference type="RefSeq" id="WP_285674200.1">
    <property type="nucleotide sequence ID" value="NZ_BSYI01000048.1"/>
</dbReference>